<dbReference type="PANTHER" id="PTHR36153:SF1">
    <property type="entry name" value="TYPE VI SECRETION SYSTEM COMPONENT TSSM1"/>
    <property type="match status" value="1"/>
</dbReference>
<dbReference type="NCBIfam" id="TIGR03348">
    <property type="entry name" value="VI_IcmF"/>
    <property type="match status" value="1"/>
</dbReference>
<dbReference type="InterPro" id="IPR053156">
    <property type="entry name" value="T6SS_TssM-like"/>
</dbReference>
<name>A0A2R8B7T4_9RHOB</name>
<evidence type="ECO:0000313" key="6">
    <source>
        <dbReference type="Proteomes" id="UP000244924"/>
    </source>
</evidence>
<feature type="domain" description="IcmF-related" evidence="3">
    <location>
        <begin position="517"/>
        <end position="802"/>
    </location>
</feature>
<dbReference type="RefSeq" id="WP_108852999.1">
    <property type="nucleotide sequence ID" value="NZ_OMOQ01000001.1"/>
</dbReference>
<dbReference type="Pfam" id="PF14331">
    <property type="entry name" value="IcmF-related_N"/>
    <property type="match status" value="1"/>
</dbReference>
<evidence type="ECO:0000313" key="5">
    <source>
        <dbReference type="EMBL" id="SPH18691.1"/>
    </source>
</evidence>
<dbReference type="InterPro" id="IPR009612">
    <property type="entry name" value="IcmF-rel"/>
</dbReference>
<keyword evidence="1" id="KW-0472">Membrane</keyword>
<dbReference type="PANTHER" id="PTHR36153">
    <property type="entry name" value="INNER MEMBRANE PROTEIN-RELATED"/>
    <property type="match status" value="1"/>
</dbReference>
<feature type="transmembrane region" description="Helical" evidence="1">
    <location>
        <begin position="49"/>
        <end position="70"/>
    </location>
</feature>
<evidence type="ECO:0000256" key="1">
    <source>
        <dbReference type="SAM" id="Phobius"/>
    </source>
</evidence>
<evidence type="ECO:0000259" key="4">
    <source>
        <dbReference type="Pfam" id="PF14331"/>
    </source>
</evidence>
<feature type="transmembrane region" description="Helical" evidence="1">
    <location>
        <begin position="439"/>
        <end position="464"/>
    </location>
</feature>
<gene>
    <name evidence="5" type="ORF">DEA8626_02233</name>
</gene>
<dbReference type="Pfam" id="PF06744">
    <property type="entry name" value="IcmF_C"/>
    <property type="match status" value="1"/>
</dbReference>
<feature type="domain" description="Type VI secretion system component TssM1 N-terminal" evidence="4">
    <location>
        <begin position="193"/>
        <end position="447"/>
    </location>
</feature>
<dbReference type="Pfam" id="PF06761">
    <property type="entry name" value="IcmF-related"/>
    <property type="match status" value="1"/>
</dbReference>
<dbReference type="OrthoDB" id="9758229at2"/>
<proteinExistence type="predicted"/>
<dbReference type="AlphaFoldDB" id="A0A2R8B7T4"/>
<dbReference type="SUPFAM" id="SSF52540">
    <property type="entry name" value="P-loop containing nucleoside triphosphate hydrolases"/>
    <property type="match status" value="1"/>
</dbReference>
<feature type="transmembrane region" description="Helical" evidence="1">
    <location>
        <begin position="16"/>
        <end position="37"/>
    </location>
</feature>
<reference evidence="5 6" key="1">
    <citation type="submission" date="2018-03" db="EMBL/GenBank/DDBJ databases">
        <authorList>
            <person name="Keele B.F."/>
        </authorList>
    </citation>
    <scope>NUCLEOTIDE SEQUENCE [LARGE SCALE GENOMIC DNA]</scope>
    <source>
        <strain evidence="5 6">CECT 8626</strain>
    </source>
</reference>
<dbReference type="InterPro" id="IPR025743">
    <property type="entry name" value="TssM1_N"/>
</dbReference>
<sequence length="1180" mass="128355">MRLLKAIFGFLISRRFWTFVGVVILCMLVWLFGPLVSVGETAPLADERVRLIVIGVIVILWLLSILIALIRAARRNQMFVTELAQPQPVAEPTAGEANVAEVSTKFQSVLSQMKRSKLGGRKFLRDMPWYLMIGPPGTGKTTALKQSGLHFPIDLSDDIKGVGGTRNCDWFFTDEAVLVDTAGRYVQQASDPEVDAAEWNGFLDMLKKHRGRRALNGVIVALSLRELLGPEAPLQAHGREIRKRLSELRDRLGLHLPVYLMITKCDLVPGFEPFFADLSTRAREQVWGATLPTDARIDGLAIERESKALLGRLENRVAGRMAEDAGLPERADIFRFPAQMARVEAPLRALIDTVFGESRYEDSPWLRGFYFTSATQEGSPIDRLVGELSSAFGLASEPPRRRAHGETRSYFLRELLSDVIFPEAGLGLFDRAAEERRKWLWRGSLAGAALVTVVAGLVFLYSYLRYSGGVADQARLIADLSGRLANVAARQAPTDPLDLDLALEAATISAAAETQVATNALTLAGPTAAPELARAHRIAYDRTLRNVLEPRMVALLEATMWREARDPEFLLGALKAYYMVTGLAPYDREFLTSWWQNNLPEHAAIEVFPTEAAFDHQMAALDRLAGEETKIAHDPELVATALQSICTIPLAVRAYGALRQDPTVMGLADWIPAEKAGPNATRVLTRLSEKTLRVGLPGAFTYEGFHNIVLPLIPDVAAQAALDRAVFAGGCAESSDASVATLETDIVKLYGDDFIAQWDGFLQDVRLAPITDLQTATANLKDLASADSTLKRLLRAVVAETDLTRVEEEAAEGGTEVPKGVISKVAKRLGKVGKLAKKGAKFAKTSGGDGEAAPVPGAEIAAHFVDFKAMIEEVDGAPPLIGDAELALGALANELQTVAASPDPEAALLARGGLPELTGQVANVARTLPSPVNDWMAGLAADTIGVTREAVVAQLNARWRADVLPFCLSATAARYPFDQTSRIDVNVADFQRLFGPGGLIDAFTNELLLPYVDTTVRPWTWRADLGLDAARLQPFEKARSIRDGLFPGGAGPVMAFTLEPKDLSANASRVTLNVDGQQLVFFNAAARPMPMTWPGPDGTNLISLSFTPVDGTAEAISSETGSWAWLRMIRGRLRPTELPEKFRLNLSLGGFSADYELLAASVENPFDLSMFGNFRCPESF</sequence>
<accession>A0A2R8B7T4</accession>
<feature type="domain" description="Type VI secretion system IcmF C-terminal" evidence="2">
    <location>
        <begin position="1056"/>
        <end position="1160"/>
    </location>
</feature>
<dbReference type="InterPro" id="IPR017731">
    <property type="entry name" value="TssM1-like"/>
</dbReference>
<evidence type="ECO:0000259" key="2">
    <source>
        <dbReference type="Pfam" id="PF06744"/>
    </source>
</evidence>
<keyword evidence="1" id="KW-1133">Transmembrane helix</keyword>
<protein>
    <recommendedName>
        <fullName evidence="7">Type VI secretion system protein ImpL</fullName>
    </recommendedName>
</protein>
<keyword evidence="1" id="KW-0812">Transmembrane</keyword>
<dbReference type="Proteomes" id="UP000244924">
    <property type="component" value="Unassembled WGS sequence"/>
</dbReference>
<evidence type="ECO:0008006" key="7">
    <source>
        <dbReference type="Google" id="ProtNLM"/>
    </source>
</evidence>
<organism evidence="5 6">
    <name type="scientific">Albidovulum aquaemixtae</name>
    <dbReference type="NCBI Taxonomy" id="1542388"/>
    <lineage>
        <taxon>Bacteria</taxon>
        <taxon>Pseudomonadati</taxon>
        <taxon>Pseudomonadota</taxon>
        <taxon>Alphaproteobacteria</taxon>
        <taxon>Rhodobacterales</taxon>
        <taxon>Paracoccaceae</taxon>
        <taxon>Albidovulum</taxon>
    </lineage>
</organism>
<dbReference type="EMBL" id="OMOQ01000001">
    <property type="protein sequence ID" value="SPH18691.1"/>
    <property type="molecule type" value="Genomic_DNA"/>
</dbReference>
<keyword evidence="6" id="KW-1185">Reference proteome</keyword>
<evidence type="ECO:0000259" key="3">
    <source>
        <dbReference type="Pfam" id="PF06761"/>
    </source>
</evidence>
<dbReference type="InterPro" id="IPR010623">
    <property type="entry name" value="IcmF_C"/>
</dbReference>
<dbReference type="InterPro" id="IPR027417">
    <property type="entry name" value="P-loop_NTPase"/>
</dbReference>